<gene>
    <name evidence="4" type="primary">yddE</name>
    <name evidence="4" type="ORF">ETAA8_47570</name>
</gene>
<dbReference type="PANTHER" id="PTHR13774:SF17">
    <property type="entry name" value="PHENAZINE BIOSYNTHESIS-LIKE DOMAIN-CONTAINING PROTEIN"/>
    <property type="match status" value="1"/>
</dbReference>
<dbReference type="Pfam" id="PF02567">
    <property type="entry name" value="PhzC-PhzF"/>
    <property type="match status" value="1"/>
</dbReference>
<evidence type="ECO:0000256" key="3">
    <source>
        <dbReference type="PIRSR" id="PIRSR016184-1"/>
    </source>
</evidence>
<dbReference type="NCBIfam" id="TIGR00654">
    <property type="entry name" value="PhzF_family"/>
    <property type="match status" value="1"/>
</dbReference>
<sequence length="264" mass="28833">MARIPCWQVDAFTNRPFGGNPAAVCWLEQQADAQWMQAMAAEMNLAETAFVRKLDEGYELRWFTPTVEVDLCGHATLASAHALWQAGLIPDAEPTHFHTRSGVLTCQRTGEWIELDFPATPAVAATAPPILAEALGAQPVYVAKSKFDYVAVYDSATTVRILRPDFRALGTIPVRGVIVTSISDDPAFDFIARFFGPASGIDEDPATGSAYCSLLPYWAERLGKTECRAYQASQRGGVLKLRLNGDRVILGGQAVTIWQGELLQ</sequence>
<dbReference type="EMBL" id="CP036274">
    <property type="protein sequence ID" value="QDU29642.1"/>
    <property type="molecule type" value="Genomic_DNA"/>
</dbReference>
<organism evidence="4 5">
    <name type="scientific">Anatilimnocola aggregata</name>
    <dbReference type="NCBI Taxonomy" id="2528021"/>
    <lineage>
        <taxon>Bacteria</taxon>
        <taxon>Pseudomonadati</taxon>
        <taxon>Planctomycetota</taxon>
        <taxon>Planctomycetia</taxon>
        <taxon>Pirellulales</taxon>
        <taxon>Pirellulaceae</taxon>
        <taxon>Anatilimnocola</taxon>
    </lineage>
</organism>
<dbReference type="RefSeq" id="WP_145093768.1">
    <property type="nucleotide sequence ID" value="NZ_CP036274.1"/>
</dbReference>
<keyword evidence="2 4" id="KW-0413">Isomerase</keyword>
<feature type="active site" evidence="3">
    <location>
        <position position="47"/>
    </location>
</feature>
<comment type="similarity">
    <text evidence="1">Belongs to the PhzF family.</text>
</comment>
<protein>
    <submittedName>
        <fullName evidence="4">Putative isomerase YddE</fullName>
        <ecNumber evidence="4">5.1.-.-</ecNumber>
    </submittedName>
</protein>
<reference evidence="4 5" key="1">
    <citation type="submission" date="2019-02" db="EMBL/GenBank/DDBJ databases">
        <title>Deep-cultivation of Planctomycetes and their phenomic and genomic characterization uncovers novel biology.</title>
        <authorList>
            <person name="Wiegand S."/>
            <person name="Jogler M."/>
            <person name="Boedeker C."/>
            <person name="Pinto D."/>
            <person name="Vollmers J."/>
            <person name="Rivas-Marin E."/>
            <person name="Kohn T."/>
            <person name="Peeters S.H."/>
            <person name="Heuer A."/>
            <person name="Rast P."/>
            <person name="Oberbeckmann S."/>
            <person name="Bunk B."/>
            <person name="Jeske O."/>
            <person name="Meyerdierks A."/>
            <person name="Storesund J.E."/>
            <person name="Kallscheuer N."/>
            <person name="Luecker S."/>
            <person name="Lage O.M."/>
            <person name="Pohl T."/>
            <person name="Merkel B.J."/>
            <person name="Hornburger P."/>
            <person name="Mueller R.-W."/>
            <person name="Bruemmer F."/>
            <person name="Labrenz M."/>
            <person name="Spormann A.M."/>
            <person name="Op den Camp H."/>
            <person name="Overmann J."/>
            <person name="Amann R."/>
            <person name="Jetten M.S.M."/>
            <person name="Mascher T."/>
            <person name="Medema M.H."/>
            <person name="Devos D.P."/>
            <person name="Kaster A.-K."/>
            <person name="Ovreas L."/>
            <person name="Rohde M."/>
            <person name="Galperin M.Y."/>
            <person name="Jogler C."/>
        </authorList>
    </citation>
    <scope>NUCLEOTIDE SEQUENCE [LARGE SCALE GENOMIC DNA]</scope>
    <source>
        <strain evidence="4 5">ETA_A8</strain>
    </source>
</reference>
<dbReference type="GO" id="GO:0005737">
    <property type="term" value="C:cytoplasm"/>
    <property type="evidence" value="ECO:0007669"/>
    <property type="project" value="TreeGrafter"/>
</dbReference>
<dbReference type="OrthoDB" id="9788221at2"/>
<dbReference type="AlphaFoldDB" id="A0A517YHE7"/>
<dbReference type="InterPro" id="IPR003719">
    <property type="entry name" value="Phenazine_PhzF-like"/>
</dbReference>
<dbReference type="PANTHER" id="PTHR13774">
    <property type="entry name" value="PHENAZINE BIOSYNTHESIS PROTEIN"/>
    <property type="match status" value="1"/>
</dbReference>
<dbReference type="SUPFAM" id="SSF54506">
    <property type="entry name" value="Diaminopimelate epimerase-like"/>
    <property type="match status" value="1"/>
</dbReference>
<accession>A0A517YHE7</accession>
<dbReference type="KEGG" id="aagg:ETAA8_47570"/>
<proteinExistence type="inferred from homology"/>
<evidence type="ECO:0000256" key="1">
    <source>
        <dbReference type="ARBA" id="ARBA00008270"/>
    </source>
</evidence>
<evidence type="ECO:0000313" key="4">
    <source>
        <dbReference type="EMBL" id="QDU29642.1"/>
    </source>
</evidence>
<dbReference type="Proteomes" id="UP000315017">
    <property type="component" value="Chromosome"/>
</dbReference>
<dbReference type="GO" id="GO:0016853">
    <property type="term" value="F:isomerase activity"/>
    <property type="evidence" value="ECO:0007669"/>
    <property type="project" value="UniProtKB-KW"/>
</dbReference>
<name>A0A517YHE7_9BACT</name>
<dbReference type="EC" id="5.1.-.-" evidence="4"/>
<evidence type="ECO:0000313" key="5">
    <source>
        <dbReference type="Proteomes" id="UP000315017"/>
    </source>
</evidence>
<dbReference type="Gene3D" id="3.10.310.10">
    <property type="entry name" value="Diaminopimelate Epimerase, Chain A, domain 1"/>
    <property type="match status" value="2"/>
</dbReference>
<dbReference type="PIRSF" id="PIRSF016184">
    <property type="entry name" value="PhzC_PhzF"/>
    <property type="match status" value="1"/>
</dbReference>
<evidence type="ECO:0000256" key="2">
    <source>
        <dbReference type="ARBA" id="ARBA00023235"/>
    </source>
</evidence>
<keyword evidence="5" id="KW-1185">Reference proteome</keyword>